<dbReference type="RefSeq" id="WP_066191954.1">
    <property type="nucleotide sequence ID" value="NZ_JAFDQP010000001.1"/>
</dbReference>
<comment type="caution">
    <text evidence="4">The sequence shown here is derived from an EMBL/GenBank/DDBJ whole genome shotgun (WGS) entry which is preliminary data.</text>
</comment>
<keyword evidence="5" id="KW-1185">Reference proteome</keyword>
<dbReference type="PANTHER" id="PTHR33359:SF1">
    <property type="entry name" value="MOLYBDOPTERIN SYNTHASE SULFUR CARRIER SUBUNIT"/>
    <property type="match status" value="1"/>
</dbReference>
<proteinExistence type="inferred from homology"/>
<evidence type="ECO:0000256" key="2">
    <source>
        <dbReference type="ARBA" id="ARBA00024200"/>
    </source>
</evidence>
<comment type="similarity">
    <text evidence="2">Belongs to the MoaD family.</text>
</comment>
<dbReference type="GO" id="GO:0006777">
    <property type="term" value="P:Mo-molybdopterin cofactor biosynthetic process"/>
    <property type="evidence" value="ECO:0007669"/>
    <property type="project" value="InterPro"/>
</dbReference>
<sequence>MNKLLFFAHLKDEAGAETLSIDVSGKTIAELKTIVSEQHGLTKIDSVMTAINEEFAEDDDIIQQGDTIAFIPPVSGG</sequence>
<accession>A0A2N0ZDS0</accession>
<keyword evidence="1" id="KW-0547">Nucleotide-binding</keyword>
<dbReference type="UniPathway" id="UPA00344"/>
<dbReference type="AlphaFoldDB" id="A0A2N0ZDS0"/>
<dbReference type="PANTHER" id="PTHR33359">
    <property type="entry name" value="MOLYBDOPTERIN SYNTHASE SULFUR CARRIER SUBUNIT"/>
    <property type="match status" value="1"/>
</dbReference>
<dbReference type="GO" id="GO:1990133">
    <property type="term" value="C:molybdopterin adenylyltransferase complex"/>
    <property type="evidence" value="ECO:0007669"/>
    <property type="project" value="TreeGrafter"/>
</dbReference>
<dbReference type="EMBL" id="PISD01000040">
    <property type="protein sequence ID" value="PKG27647.1"/>
    <property type="molecule type" value="Genomic_DNA"/>
</dbReference>
<dbReference type="CDD" id="cd00754">
    <property type="entry name" value="Ubl_MoaD"/>
    <property type="match status" value="1"/>
</dbReference>
<dbReference type="InterPro" id="IPR003749">
    <property type="entry name" value="ThiS/MoaD-like"/>
</dbReference>
<evidence type="ECO:0000313" key="5">
    <source>
        <dbReference type="Proteomes" id="UP000233343"/>
    </source>
</evidence>
<name>A0A2N0ZDS0_9BACI</name>
<gene>
    <name evidence="4" type="primary">moaD</name>
    <name evidence="4" type="ORF">CWS20_17995</name>
</gene>
<evidence type="ECO:0000256" key="1">
    <source>
        <dbReference type="ARBA" id="ARBA00022741"/>
    </source>
</evidence>
<dbReference type="Pfam" id="PF02597">
    <property type="entry name" value="ThiS"/>
    <property type="match status" value="1"/>
</dbReference>
<dbReference type="InterPro" id="IPR012675">
    <property type="entry name" value="Beta-grasp_dom_sf"/>
</dbReference>
<dbReference type="GO" id="GO:0000166">
    <property type="term" value="F:nucleotide binding"/>
    <property type="evidence" value="ECO:0007669"/>
    <property type="project" value="UniProtKB-KW"/>
</dbReference>
<dbReference type="InterPro" id="IPR044672">
    <property type="entry name" value="MOCS2A"/>
</dbReference>
<evidence type="ECO:0000256" key="3">
    <source>
        <dbReference type="ARBA" id="ARBA00024247"/>
    </source>
</evidence>
<organism evidence="4 5">
    <name type="scientific">Cytobacillus horneckiae</name>
    <dbReference type="NCBI Taxonomy" id="549687"/>
    <lineage>
        <taxon>Bacteria</taxon>
        <taxon>Bacillati</taxon>
        <taxon>Bacillota</taxon>
        <taxon>Bacilli</taxon>
        <taxon>Bacillales</taxon>
        <taxon>Bacillaceae</taxon>
        <taxon>Cytobacillus</taxon>
    </lineage>
</organism>
<dbReference type="Proteomes" id="UP000233343">
    <property type="component" value="Unassembled WGS sequence"/>
</dbReference>
<dbReference type="InterPro" id="IPR016155">
    <property type="entry name" value="Mopterin_synth/thiamin_S_b"/>
</dbReference>
<dbReference type="NCBIfam" id="TIGR01682">
    <property type="entry name" value="moaD"/>
    <property type="match status" value="1"/>
</dbReference>
<reference evidence="4 5" key="1">
    <citation type="journal article" date="2010" name="Int. J. Syst. Evol. Microbiol.">
        <title>Bacillus horneckiae sp. nov., isolated from a spacecraft-assembly clean room.</title>
        <authorList>
            <person name="Vaishampayan P."/>
            <person name="Probst A."/>
            <person name="Krishnamurthi S."/>
            <person name="Ghosh S."/>
            <person name="Osman S."/>
            <person name="McDowall A."/>
            <person name="Ruckmani A."/>
            <person name="Mayilraj S."/>
            <person name="Venkateswaran K."/>
        </authorList>
    </citation>
    <scope>NUCLEOTIDE SEQUENCE [LARGE SCALE GENOMIC DNA]</scope>
    <source>
        <strain evidence="5">1PO1SC</strain>
    </source>
</reference>
<evidence type="ECO:0000313" key="4">
    <source>
        <dbReference type="EMBL" id="PKG27647.1"/>
    </source>
</evidence>
<dbReference type="Gene3D" id="3.10.20.30">
    <property type="match status" value="1"/>
</dbReference>
<dbReference type="SUPFAM" id="SSF54285">
    <property type="entry name" value="MoaD/ThiS"/>
    <property type="match status" value="1"/>
</dbReference>
<protein>
    <recommendedName>
        <fullName evidence="3">Molybdopterin synthase sulfur carrier subunit</fullName>
    </recommendedName>
</protein>